<dbReference type="InterPro" id="IPR000706">
    <property type="entry name" value="AGPR_type-1"/>
</dbReference>
<keyword evidence="4 5" id="KW-0560">Oxidoreductase</keyword>
<accession>A0ABT9VZW8</accession>
<comment type="caution">
    <text evidence="7">The sequence shown here is derived from an EMBL/GenBank/DDBJ whole genome shotgun (WGS) entry which is preliminary data.</text>
</comment>
<dbReference type="InterPro" id="IPR058924">
    <property type="entry name" value="AGPR_dimerisation_dom"/>
</dbReference>
<dbReference type="GO" id="GO:0003942">
    <property type="term" value="F:N-acetyl-gamma-glutamyl-phosphate reductase activity"/>
    <property type="evidence" value="ECO:0007669"/>
    <property type="project" value="UniProtKB-EC"/>
</dbReference>
<organism evidence="7 8">
    <name type="scientific">Caldalkalibacillus horti</name>
    <dbReference type="NCBI Taxonomy" id="77523"/>
    <lineage>
        <taxon>Bacteria</taxon>
        <taxon>Bacillati</taxon>
        <taxon>Bacillota</taxon>
        <taxon>Bacilli</taxon>
        <taxon>Bacillales</taxon>
        <taxon>Bacillaceae</taxon>
        <taxon>Caldalkalibacillus</taxon>
    </lineage>
</organism>
<dbReference type="Gene3D" id="3.30.360.10">
    <property type="entry name" value="Dihydrodipicolinate Reductase, domain 2"/>
    <property type="match status" value="1"/>
</dbReference>
<dbReference type="RefSeq" id="WP_307394825.1">
    <property type="nucleotide sequence ID" value="NZ_BAAADK010000045.1"/>
</dbReference>
<evidence type="ECO:0000256" key="1">
    <source>
        <dbReference type="ARBA" id="ARBA00022571"/>
    </source>
</evidence>
<feature type="active site" evidence="5">
    <location>
        <position position="148"/>
    </location>
</feature>
<reference evidence="7 8" key="1">
    <citation type="submission" date="2023-07" db="EMBL/GenBank/DDBJ databases">
        <title>Genomic Encyclopedia of Type Strains, Phase IV (KMG-IV): sequencing the most valuable type-strain genomes for metagenomic binning, comparative biology and taxonomic classification.</title>
        <authorList>
            <person name="Goeker M."/>
        </authorList>
    </citation>
    <scope>NUCLEOTIDE SEQUENCE [LARGE SCALE GENOMIC DNA]</scope>
    <source>
        <strain evidence="7 8">DSM 12751</strain>
    </source>
</reference>
<comment type="catalytic activity">
    <reaction evidence="5">
        <text>N-acetyl-L-glutamate 5-semialdehyde + phosphate + NADP(+) = N-acetyl-L-glutamyl 5-phosphate + NADPH + H(+)</text>
        <dbReference type="Rhea" id="RHEA:21588"/>
        <dbReference type="ChEBI" id="CHEBI:15378"/>
        <dbReference type="ChEBI" id="CHEBI:29123"/>
        <dbReference type="ChEBI" id="CHEBI:43474"/>
        <dbReference type="ChEBI" id="CHEBI:57783"/>
        <dbReference type="ChEBI" id="CHEBI:57936"/>
        <dbReference type="ChEBI" id="CHEBI:58349"/>
        <dbReference type="EC" id="1.2.1.38"/>
    </reaction>
</comment>
<dbReference type="Gene3D" id="3.40.50.720">
    <property type="entry name" value="NAD(P)-binding Rossmann-like Domain"/>
    <property type="match status" value="1"/>
</dbReference>
<sequence>MRVAVVGATGYSGVEVIRLLQYHPRIELVKVFSSSQDGVPLRRVFPHLTNIFEKELTLIQEQELIEGVDAVFFATPSGISKEWIPALIDAGVTCIDISGDFRLDVDSYKEWYKKEPAPSQYLEQAVYGLTEVYEAKVKEANLLTNPGCFPTASLLGLAPILKTDWINQNSIIIDAKTGVSGAGRGASLGTHYSELNDNLKAYKLGVHQHIPEIERYASEIAGSPIQVTFTTHLVPMTRGILSTIYVDLAASKQTDEIIELYKDYYKHSPFVRIRPEGEFPSTKEVYASNYCDIGLLADPRTGKLMIISVIDNVVKGAAGQAIQNLNVMQGWDQTTGLLHTPIYP</sequence>
<evidence type="ECO:0000259" key="6">
    <source>
        <dbReference type="SMART" id="SM00859"/>
    </source>
</evidence>
<dbReference type="SUPFAM" id="SSF51735">
    <property type="entry name" value="NAD(P)-binding Rossmann-fold domains"/>
    <property type="match status" value="1"/>
</dbReference>
<protein>
    <recommendedName>
        <fullName evidence="5">N-acetyl-gamma-glutamyl-phosphate reductase</fullName>
        <shortName evidence="5">AGPR</shortName>
        <ecNumber evidence="5">1.2.1.38</ecNumber>
    </recommendedName>
    <alternativeName>
        <fullName evidence="5">N-acetyl-glutamate semialdehyde dehydrogenase</fullName>
        <shortName evidence="5">NAGSA dehydrogenase</shortName>
    </alternativeName>
</protein>
<dbReference type="PANTHER" id="PTHR32338:SF10">
    <property type="entry name" value="N-ACETYL-GAMMA-GLUTAMYL-PHOSPHATE REDUCTASE, CHLOROPLASTIC-RELATED"/>
    <property type="match status" value="1"/>
</dbReference>
<dbReference type="EMBL" id="JAUSTY010000009">
    <property type="protein sequence ID" value="MDQ0166540.1"/>
    <property type="molecule type" value="Genomic_DNA"/>
</dbReference>
<dbReference type="Proteomes" id="UP001235840">
    <property type="component" value="Unassembled WGS sequence"/>
</dbReference>
<comment type="subcellular location">
    <subcellularLocation>
        <location evidence="5">Cytoplasm</location>
    </subcellularLocation>
</comment>
<dbReference type="InterPro" id="IPR000534">
    <property type="entry name" value="Semialdehyde_DH_NAD-bd"/>
</dbReference>
<comment type="function">
    <text evidence="5">Catalyzes the NADPH-dependent reduction of N-acetyl-5-glutamyl phosphate to yield N-acetyl-L-glutamate 5-semialdehyde.</text>
</comment>
<dbReference type="PANTHER" id="PTHR32338">
    <property type="entry name" value="N-ACETYL-GAMMA-GLUTAMYL-PHOSPHATE REDUCTASE, CHLOROPLASTIC-RELATED-RELATED"/>
    <property type="match status" value="1"/>
</dbReference>
<evidence type="ECO:0000313" key="7">
    <source>
        <dbReference type="EMBL" id="MDQ0166540.1"/>
    </source>
</evidence>
<comment type="pathway">
    <text evidence="5">Amino-acid biosynthesis; L-arginine biosynthesis; N(2)-acetyl-L-ornithine from L-glutamate: step 3/4.</text>
</comment>
<keyword evidence="8" id="KW-1185">Reference proteome</keyword>
<dbReference type="Pfam" id="PF22698">
    <property type="entry name" value="Semialdhyde_dhC_1"/>
    <property type="match status" value="1"/>
</dbReference>
<proteinExistence type="inferred from homology"/>
<dbReference type="SUPFAM" id="SSF55347">
    <property type="entry name" value="Glyceraldehyde-3-phosphate dehydrogenase-like, C-terminal domain"/>
    <property type="match status" value="1"/>
</dbReference>
<dbReference type="CDD" id="cd17895">
    <property type="entry name" value="AGPR_1_N"/>
    <property type="match status" value="1"/>
</dbReference>
<dbReference type="InterPro" id="IPR036291">
    <property type="entry name" value="NAD(P)-bd_dom_sf"/>
</dbReference>
<evidence type="ECO:0000256" key="2">
    <source>
        <dbReference type="ARBA" id="ARBA00022605"/>
    </source>
</evidence>
<dbReference type="InterPro" id="IPR050085">
    <property type="entry name" value="AGPR"/>
</dbReference>
<gene>
    <name evidence="5" type="primary">argC</name>
    <name evidence="7" type="ORF">J2S11_002444</name>
</gene>
<dbReference type="SMART" id="SM00859">
    <property type="entry name" value="Semialdhyde_dh"/>
    <property type="match status" value="1"/>
</dbReference>
<dbReference type="NCBIfam" id="TIGR01850">
    <property type="entry name" value="argC"/>
    <property type="match status" value="1"/>
</dbReference>
<evidence type="ECO:0000256" key="3">
    <source>
        <dbReference type="ARBA" id="ARBA00022857"/>
    </source>
</evidence>
<evidence type="ECO:0000256" key="4">
    <source>
        <dbReference type="ARBA" id="ARBA00023002"/>
    </source>
</evidence>
<dbReference type="HAMAP" id="MF_00150">
    <property type="entry name" value="ArgC_type1"/>
    <property type="match status" value="1"/>
</dbReference>
<dbReference type="CDD" id="cd23934">
    <property type="entry name" value="AGPR_1_C"/>
    <property type="match status" value="1"/>
</dbReference>
<comment type="similarity">
    <text evidence="5">Belongs to the NAGSA dehydrogenase family. Type 1 subfamily.</text>
</comment>
<keyword evidence="3 5" id="KW-0521">NADP</keyword>
<keyword evidence="1 5" id="KW-0055">Arginine biosynthesis</keyword>
<keyword evidence="2 5" id="KW-0028">Amino-acid biosynthesis</keyword>
<dbReference type="EC" id="1.2.1.38" evidence="5"/>
<keyword evidence="5" id="KW-0963">Cytoplasm</keyword>
<feature type="domain" description="Semialdehyde dehydrogenase NAD-binding" evidence="6">
    <location>
        <begin position="2"/>
        <end position="140"/>
    </location>
</feature>
<evidence type="ECO:0000256" key="5">
    <source>
        <dbReference type="HAMAP-Rule" id="MF_00150"/>
    </source>
</evidence>
<name>A0ABT9VZW8_9BACI</name>
<dbReference type="Pfam" id="PF01118">
    <property type="entry name" value="Semialdhyde_dh"/>
    <property type="match status" value="1"/>
</dbReference>
<evidence type="ECO:0000313" key="8">
    <source>
        <dbReference type="Proteomes" id="UP001235840"/>
    </source>
</evidence>